<dbReference type="InterPro" id="IPR006016">
    <property type="entry name" value="UspA"/>
</dbReference>
<keyword evidence="4" id="KW-1185">Reference proteome</keyword>
<dbReference type="InterPro" id="IPR006015">
    <property type="entry name" value="Universal_stress_UspA"/>
</dbReference>
<dbReference type="RefSeq" id="WP_133527384.1">
    <property type="nucleotide sequence ID" value="NZ_SNXO01000001.1"/>
</dbReference>
<dbReference type="OrthoDB" id="9794782at2"/>
<dbReference type="PRINTS" id="PR01438">
    <property type="entry name" value="UNVRSLSTRESS"/>
</dbReference>
<dbReference type="PANTHER" id="PTHR43010:SF1">
    <property type="entry name" value="USPA DOMAIN-CONTAINING PROTEIN"/>
    <property type="match status" value="1"/>
</dbReference>
<name>A0A4R6QCI9_9FIRM</name>
<dbReference type="Gene3D" id="3.40.50.620">
    <property type="entry name" value="HUPs"/>
    <property type="match status" value="1"/>
</dbReference>
<feature type="domain" description="UspA" evidence="2">
    <location>
        <begin position="1"/>
        <end position="130"/>
    </location>
</feature>
<evidence type="ECO:0000313" key="4">
    <source>
        <dbReference type="Proteomes" id="UP000295500"/>
    </source>
</evidence>
<dbReference type="InterPro" id="IPR051688">
    <property type="entry name" value="USP_A"/>
</dbReference>
<dbReference type="CDD" id="cd00293">
    <property type="entry name" value="USP-like"/>
    <property type="match status" value="1"/>
</dbReference>
<evidence type="ECO:0000313" key="3">
    <source>
        <dbReference type="EMBL" id="TDP60494.1"/>
    </source>
</evidence>
<dbReference type="Pfam" id="PF00582">
    <property type="entry name" value="Usp"/>
    <property type="match status" value="1"/>
</dbReference>
<comment type="similarity">
    <text evidence="1">Belongs to the universal stress protein A family.</text>
</comment>
<dbReference type="InterPro" id="IPR014729">
    <property type="entry name" value="Rossmann-like_a/b/a_fold"/>
</dbReference>
<evidence type="ECO:0000256" key="1">
    <source>
        <dbReference type="ARBA" id="ARBA00008791"/>
    </source>
</evidence>
<dbReference type="EMBL" id="SNXO01000001">
    <property type="protein sequence ID" value="TDP60494.1"/>
    <property type="molecule type" value="Genomic_DNA"/>
</dbReference>
<sequence length="136" mass="15224">MKKLLIPIDGSDRSIEAVDAIKTIYHPDRVEITLLTVREDVDTTSQVFFDRMEKESMAVLDQVAEKLSDYQVTKAVKFGVAGNTILKYAKQNAIDVIVIVKRTHKGISMFLGSVSVHLIKYAHIPVVVLPEEKAEL</sequence>
<dbReference type="PANTHER" id="PTHR43010">
    <property type="entry name" value="UNIVERSAL STRESS PROTEIN SLR1230"/>
    <property type="match status" value="1"/>
</dbReference>
<dbReference type="AlphaFoldDB" id="A0A4R6QCI9"/>
<evidence type="ECO:0000259" key="2">
    <source>
        <dbReference type="Pfam" id="PF00582"/>
    </source>
</evidence>
<reference evidence="3 4" key="1">
    <citation type="submission" date="2019-03" db="EMBL/GenBank/DDBJ databases">
        <title>Genomic Encyclopedia of Type Strains, Phase IV (KMG-IV): sequencing the most valuable type-strain genomes for metagenomic binning, comparative biology and taxonomic classification.</title>
        <authorList>
            <person name="Goeker M."/>
        </authorList>
    </citation>
    <scope>NUCLEOTIDE SEQUENCE [LARGE SCALE GENOMIC DNA]</scope>
    <source>
        <strain evidence="3 4">DSM 28287</strain>
    </source>
</reference>
<organism evidence="3 4">
    <name type="scientific">Aminicella lysinilytica</name>
    <dbReference type="NCBI Taxonomy" id="433323"/>
    <lineage>
        <taxon>Bacteria</taxon>
        <taxon>Bacillati</taxon>
        <taxon>Bacillota</taxon>
        <taxon>Clostridia</taxon>
        <taxon>Peptostreptococcales</taxon>
        <taxon>Anaerovoracaceae</taxon>
        <taxon>Aminicella</taxon>
    </lineage>
</organism>
<comment type="caution">
    <text evidence="3">The sequence shown here is derived from an EMBL/GenBank/DDBJ whole genome shotgun (WGS) entry which is preliminary data.</text>
</comment>
<gene>
    <name evidence="3" type="ORF">EV211_1018</name>
</gene>
<dbReference type="SUPFAM" id="SSF52402">
    <property type="entry name" value="Adenine nucleotide alpha hydrolases-like"/>
    <property type="match status" value="1"/>
</dbReference>
<proteinExistence type="inferred from homology"/>
<protein>
    <submittedName>
        <fullName evidence="3">Nucleotide-binding universal stress UspA family protein</fullName>
    </submittedName>
</protein>
<accession>A0A4R6QCI9</accession>
<dbReference type="Proteomes" id="UP000295500">
    <property type="component" value="Unassembled WGS sequence"/>
</dbReference>